<protein>
    <submittedName>
        <fullName evidence="2">Beta-1,4-N-acetylgalactosaminyltransferase</fullName>
    </submittedName>
</protein>
<organism evidence="1 2">
    <name type="scientific">Panagrolaimus sp. PS1159</name>
    <dbReference type="NCBI Taxonomy" id="55785"/>
    <lineage>
        <taxon>Eukaryota</taxon>
        <taxon>Metazoa</taxon>
        <taxon>Ecdysozoa</taxon>
        <taxon>Nematoda</taxon>
        <taxon>Chromadorea</taxon>
        <taxon>Rhabditida</taxon>
        <taxon>Tylenchina</taxon>
        <taxon>Panagrolaimomorpha</taxon>
        <taxon>Panagrolaimoidea</taxon>
        <taxon>Panagrolaimidae</taxon>
        <taxon>Panagrolaimus</taxon>
    </lineage>
</organism>
<name>A0AC35FYF9_9BILA</name>
<evidence type="ECO:0000313" key="2">
    <source>
        <dbReference type="WBParaSite" id="PS1159_v2.g22247.t1"/>
    </source>
</evidence>
<dbReference type="WBParaSite" id="PS1159_v2.g22247.t1">
    <property type="protein sequence ID" value="PS1159_v2.g22247.t1"/>
    <property type="gene ID" value="PS1159_v2.g22247"/>
</dbReference>
<sequence length="410" mass="47194">MLFCSLIQRTALNKSNLTLSSSSTTSSTRTHGRIVLLIIGFFYWLALLIFSSTTNSSSSSIISYNNLYKSDILLPMKEINDTRQLIKSNSISAEKQNKQPIPQPFIQDENKPLAVELLHEDEEQKNAVLPECPSIFNNKDLKGHVGQAGLLIENLKEEEVADAHSEIQPGGQWKPKHCRSRKKVAVVIPYRDRYSHLIRLLNFLFPILQRQLLDFRFIVTEQYGTDLFNKGRIMNAAFRLAEQLKVDCVIFHDVDMFPQDDRTPYDCPDQPRHIGAFVSNLGYQLWYNELVGGVLALTMDDYRSVNGYSNLYWAWGGEDDDMGKRILSQNYTIERPNQEFARFSMLKHGKRKRTAPKLIYKLLETAGSRWEKDGLNDTGKWNIVKMDIKPLYYHLIVDVGVPPKEWGTER</sequence>
<evidence type="ECO:0000313" key="1">
    <source>
        <dbReference type="Proteomes" id="UP000887580"/>
    </source>
</evidence>
<proteinExistence type="predicted"/>
<dbReference type="Proteomes" id="UP000887580">
    <property type="component" value="Unplaced"/>
</dbReference>
<reference evidence="2" key="1">
    <citation type="submission" date="2022-11" db="UniProtKB">
        <authorList>
            <consortium name="WormBaseParasite"/>
        </authorList>
    </citation>
    <scope>IDENTIFICATION</scope>
</reference>
<accession>A0AC35FYF9</accession>